<dbReference type="GO" id="GO:0008270">
    <property type="term" value="F:zinc ion binding"/>
    <property type="evidence" value="ECO:0007669"/>
    <property type="project" value="UniProtKB-KW"/>
</dbReference>
<dbReference type="SUPFAM" id="SSF57850">
    <property type="entry name" value="RING/U-box"/>
    <property type="match status" value="1"/>
</dbReference>
<organism evidence="6 7">
    <name type="scientific">Nannochloropsis salina CCMP1776</name>
    <dbReference type="NCBI Taxonomy" id="1027361"/>
    <lineage>
        <taxon>Eukaryota</taxon>
        <taxon>Sar</taxon>
        <taxon>Stramenopiles</taxon>
        <taxon>Ochrophyta</taxon>
        <taxon>Eustigmatophyceae</taxon>
        <taxon>Eustigmatales</taxon>
        <taxon>Monodopsidaceae</taxon>
        <taxon>Microchloropsis</taxon>
        <taxon>Microchloropsis salina</taxon>
    </lineage>
</organism>
<dbReference type="Pfam" id="PF06391">
    <property type="entry name" value="MAT1"/>
    <property type="match status" value="1"/>
</dbReference>
<comment type="caution">
    <text evidence="6">The sequence shown here is derived from an EMBL/GenBank/DDBJ whole genome shotgun (WGS) entry which is preliminary data.</text>
</comment>
<dbReference type="GO" id="GO:0006281">
    <property type="term" value="P:DNA repair"/>
    <property type="evidence" value="ECO:0007669"/>
    <property type="project" value="TreeGrafter"/>
</dbReference>
<feature type="domain" description="RING-type" evidence="5">
    <location>
        <begin position="24"/>
        <end position="74"/>
    </location>
</feature>
<evidence type="ECO:0000259" key="5">
    <source>
        <dbReference type="PROSITE" id="PS50089"/>
    </source>
</evidence>
<dbReference type="Gene3D" id="3.30.40.10">
    <property type="entry name" value="Zinc/RING finger domain, C3HC4 (zinc finger)"/>
    <property type="match status" value="1"/>
</dbReference>
<dbReference type="GO" id="GO:0006357">
    <property type="term" value="P:regulation of transcription by RNA polymerase II"/>
    <property type="evidence" value="ECO:0007669"/>
    <property type="project" value="TreeGrafter"/>
</dbReference>
<dbReference type="EMBL" id="SDOX01000128">
    <property type="protein sequence ID" value="TFJ81257.1"/>
    <property type="molecule type" value="Genomic_DNA"/>
</dbReference>
<evidence type="ECO:0000313" key="7">
    <source>
        <dbReference type="Proteomes" id="UP000355283"/>
    </source>
</evidence>
<gene>
    <name evidence="6" type="ORF">NSK_007218</name>
</gene>
<evidence type="ECO:0000256" key="3">
    <source>
        <dbReference type="ARBA" id="ARBA00022833"/>
    </source>
</evidence>
<dbReference type="InterPro" id="IPR013083">
    <property type="entry name" value="Znf_RING/FYVE/PHD"/>
</dbReference>
<evidence type="ECO:0000256" key="2">
    <source>
        <dbReference type="ARBA" id="ARBA00022771"/>
    </source>
</evidence>
<keyword evidence="7" id="KW-1185">Reference proteome</keyword>
<evidence type="ECO:0000256" key="4">
    <source>
        <dbReference type="PROSITE-ProRule" id="PRU00175"/>
    </source>
</evidence>
<keyword evidence="1" id="KW-0479">Metal-binding</keyword>
<dbReference type="GO" id="GO:0005675">
    <property type="term" value="C:transcription factor TFIIH holo complex"/>
    <property type="evidence" value="ECO:0007669"/>
    <property type="project" value="TreeGrafter"/>
</dbReference>
<accession>A0A4D9CTA2</accession>
<dbReference type="InterPro" id="IPR015877">
    <property type="entry name" value="MAT1_centre"/>
</dbReference>
<dbReference type="OrthoDB" id="5963at2759"/>
<dbReference type="PANTHER" id="PTHR12683:SF13">
    <property type="entry name" value="CDK-ACTIVATING KINASE ASSEMBLY FACTOR MAT1"/>
    <property type="match status" value="1"/>
</dbReference>
<dbReference type="SMART" id="SM00184">
    <property type="entry name" value="RING"/>
    <property type="match status" value="1"/>
</dbReference>
<name>A0A4D9CTA2_9STRA</name>
<proteinExistence type="predicted"/>
<reference evidence="6 7" key="1">
    <citation type="submission" date="2019-01" db="EMBL/GenBank/DDBJ databases">
        <title>Nuclear Genome Assembly of the Microalgal Biofuel strain Nannochloropsis salina CCMP1776.</title>
        <authorList>
            <person name="Hovde B."/>
        </authorList>
    </citation>
    <scope>NUCLEOTIDE SEQUENCE [LARGE SCALE GENOMIC DNA]</scope>
    <source>
        <strain evidence="6 7">CCMP1776</strain>
    </source>
</reference>
<evidence type="ECO:0000256" key="1">
    <source>
        <dbReference type="ARBA" id="ARBA00022723"/>
    </source>
</evidence>
<keyword evidence="3" id="KW-0862">Zinc</keyword>
<dbReference type="AlphaFoldDB" id="A0A4D9CTA2"/>
<dbReference type="PROSITE" id="PS00518">
    <property type="entry name" value="ZF_RING_1"/>
    <property type="match status" value="1"/>
</dbReference>
<dbReference type="Pfam" id="PF13445">
    <property type="entry name" value="zf-RING_UBOX"/>
    <property type="match status" value="1"/>
</dbReference>
<dbReference type="InterPro" id="IPR001841">
    <property type="entry name" value="Znf_RING"/>
</dbReference>
<dbReference type="InterPro" id="IPR027370">
    <property type="entry name" value="Znf-RING_euk"/>
</dbReference>
<evidence type="ECO:0000313" key="6">
    <source>
        <dbReference type="EMBL" id="TFJ81257.1"/>
    </source>
</evidence>
<keyword evidence="2 4" id="KW-0863">Zinc-finger</keyword>
<protein>
    <recommendedName>
        <fullName evidence="5">RING-type domain-containing protein</fullName>
    </recommendedName>
</protein>
<dbReference type="PROSITE" id="PS50089">
    <property type="entry name" value="ZF_RING_2"/>
    <property type="match status" value="1"/>
</dbReference>
<sequence>MVGPAREGKNGKVEEEDDEMTVKCAACEQREDALDNLSRKRFKINTSCGHYFCDTCIQREFARKTRGGFRCPACARLGKDREVLRQSLETKSREQLMVELDTKWRERVLEVYGKKEEDFGGNEDAYNDYIEEREDLIYTLANRLFIDENEVREAEIRLEKERKTNEVAIARYRARREEDRRRSARAVESFEQEWAEQVRRAHEQEKRELDKMREFRLQIQQKNLGERDQVTVELVGRGGGGRADGEEEEEDEDVARALGREGGREGGLEGGGAGMSGASAFCTNLRVLVGPPPRIVVVEGGRATRGEGGKEGVAKASGWPLSLRYKRCWEEAIASLFLGSGEARGRLGRTFYR</sequence>
<dbReference type="Proteomes" id="UP000355283">
    <property type="component" value="Unassembled WGS sequence"/>
</dbReference>
<dbReference type="PANTHER" id="PTHR12683">
    <property type="entry name" value="CDK-ACTIVATING KINASE ASSEMBLY FACTOR MAT1"/>
    <property type="match status" value="1"/>
</dbReference>
<dbReference type="InterPro" id="IPR017907">
    <property type="entry name" value="Znf_RING_CS"/>
</dbReference>